<organism evidence="1 2">
    <name type="scientific">Protopolystoma xenopodis</name>
    <dbReference type="NCBI Taxonomy" id="117903"/>
    <lineage>
        <taxon>Eukaryota</taxon>
        <taxon>Metazoa</taxon>
        <taxon>Spiralia</taxon>
        <taxon>Lophotrochozoa</taxon>
        <taxon>Platyhelminthes</taxon>
        <taxon>Monogenea</taxon>
        <taxon>Polyopisthocotylea</taxon>
        <taxon>Polystomatidea</taxon>
        <taxon>Polystomatidae</taxon>
        <taxon>Protopolystoma</taxon>
    </lineage>
</organism>
<protein>
    <submittedName>
        <fullName evidence="1">Uncharacterized protein</fullName>
    </submittedName>
</protein>
<sequence>MALANGNYFRLSNVFPEISLFVLSNFFIFNLGDAFACTTTEGVLVYALDSAGIGGSLRVAWPRDSSHEESYKDLEEEVFNPTGIDDTITPTAARDASLAGEHAVALDAALRLRQYNLIKEVIEAVPTRQNRS</sequence>
<evidence type="ECO:0000313" key="1">
    <source>
        <dbReference type="EMBL" id="VEL12871.1"/>
    </source>
</evidence>
<accession>A0A448WIY3</accession>
<evidence type="ECO:0000313" key="2">
    <source>
        <dbReference type="Proteomes" id="UP000784294"/>
    </source>
</evidence>
<keyword evidence="2" id="KW-1185">Reference proteome</keyword>
<reference evidence="1" key="1">
    <citation type="submission" date="2018-11" db="EMBL/GenBank/DDBJ databases">
        <authorList>
            <consortium name="Pathogen Informatics"/>
        </authorList>
    </citation>
    <scope>NUCLEOTIDE SEQUENCE</scope>
</reference>
<dbReference type="AlphaFoldDB" id="A0A448WIY3"/>
<proteinExistence type="predicted"/>
<dbReference type="OrthoDB" id="3142434at2759"/>
<dbReference type="Proteomes" id="UP000784294">
    <property type="component" value="Unassembled WGS sequence"/>
</dbReference>
<gene>
    <name evidence="1" type="ORF">PXEA_LOCUS6311</name>
</gene>
<dbReference type="EMBL" id="CAAALY010016124">
    <property type="protein sequence ID" value="VEL12871.1"/>
    <property type="molecule type" value="Genomic_DNA"/>
</dbReference>
<comment type="caution">
    <text evidence="1">The sequence shown here is derived from an EMBL/GenBank/DDBJ whole genome shotgun (WGS) entry which is preliminary data.</text>
</comment>
<name>A0A448WIY3_9PLAT</name>